<accession>A0A9X8WNK2</accession>
<reference evidence="1 2" key="1">
    <citation type="submission" date="2017-01" db="EMBL/GenBank/DDBJ databases">
        <authorList>
            <person name="Varghese N."/>
            <person name="Submissions S."/>
        </authorList>
    </citation>
    <scope>NUCLEOTIDE SEQUENCE [LARGE SCALE GENOMIC DNA]</scope>
    <source>
        <strain evidence="1 2">RUG2-6</strain>
    </source>
</reference>
<dbReference type="Proteomes" id="UP000185829">
    <property type="component" value="Unassembled WGS sequence"/>
</dbReference>
<proteinExistence type="predicted"/>
<dbReference type="EMBL" id="FTMX01000017">
    <property type="protein sequence ID" value="SIS13203.1"/>
    <property type="molecule type" value="Genomic_DNA"/>
</dbReference>
<evidence type="ECO:0000313" key="1">
    <source>
        <dbReference type="EMBL" id="SIS13203.1"/>
    </source>
</evidence>
<evidence type="ECO:0000313" key="2">
    <source>
        <dbReference type="Proteomes" id="UP000185829"/>
    </source>
</evidence>
<gene>
    <name evidence="1" type="ORF">SAMN05878482_11730</name>
</gene>
<protein>
    <submittedName>
        <fullName evidence="1">Uncharacterized protein</fullName>
    </submittedName>
</protein>
<name>A0A9X8WNK2_9BACI</name>
<sequence length="47" mass="5308">MKTEKPVFAQIAEMIENDILSGTYKMKVCPKLHAIGARYNPIDRTGK</sequence>
<dbReference type="AlphaFoldDB" id="A0A9X8WNK2"/>
<dbReference type="RefSeq" id="WP_260321029.1">
    <property type="nucleotide sequence ID" value="NZ_FTMX01000017.1"/>
</dbReference>
<comment type="caution">
    <text evidence="1">The sequence shown here is derived from an EMBL/GenBank/DDBJ whole genome shotgun (WGS) entry which is preliminary data.</text>
</comment>
<organism evidence="1 2">
    <name type="scientific">Peribacillus simplex</name>
    <dbReference type="NCBI Taxonomy" id="1478"/>
    <lineage>
        <taxon>Bacteria</taxon>
        <taxon>Bacillati</taxon>
        <taxon>Bacillota</taxon>
        <taxon>Bacilli</taxon>
        <taxon>Bacillales</taxon>
        <taxon>Bacillaceae</taxon>
        <taxon>Peribacillus</taxon>
    </lineage>
</organism>